<dbReference type="RefSeq" id="WP_126309178.1">
    <property type="nucleotide sequence ID" value="NZ_AP018449.1"/>
</dbReference>
<proteinExistence type="predicted"/>
<keyword evidence="1" id="KW-0732">Signal</keyword>
<feature type="chain" id="PRO_5016773465" description="Outer membrane protein beta-barrel domain-containing protein" evidence="1">
    <location>
        <begin position="23"/>
        <end position="232"/>
    </location>
</feature>
<dbReference type="EMBL" id="AP018449">
    <property type="protein sequence ID" value="BBB92265.1"/>
    <property type="molecule type" value="Genomic_DNA"/>
</dbReference>
<sequence>MKKTAILAMAAATMLTASVGFAAPLTDYSAGKTSIDLTWRQSDMKGEAPVGDISLDKKYNLDWGITTGLGNDFALQYNGYNPKSKDTVVYSDPTETDSMNIKLKTQELNVLYKLDKNISAYAGLVRLKATANQTVAVSGISTGSSDSSDTKNKIQFGLVGSTKIADKTTAYASIGVASDFTNWKIGLSQEFAPNVEFNVDYRNLKAKSLAINNIGDVDVTAKGVGFGVSYKF</sequence>
<feature type="signal peptide" evidence="1">
    <location>
        <begin position="1"/>
        <end position="22"/>
    </location>
</feature>
<gene>
    <name evidence="2" type="ORF">MAMMFC1_02950</name>
</gene>
<reference evidence="2 3" key="1">
    <citation type="journal article" date="2018" name="Int. J. Syst. Evol. Microbiol.">
        <title>Methylomusa anaerophila gen. nov., sp. nov., an anaerobic methanol-utilizing bacterium isolated from a microbial fuel cell.</title>
        <authorList>
            <person name="Amano N."/>
            <person name="Yamamuro A."/>
            <person name="Miyahara M."/>
            <person name="Kouzuma A."/>
            <person name="Abe T."/>
            <person name="Watanabe K."/>
        </authorList>
    </citation>
    <scope>NUCLEOTIDE SEQUENCE [LARGE SCALE GENOMIC DNA]</scope>
    <source>
        <strain evidence="2 3">MMFC1</strain>
    </source>
</reference>
<evidence type="ECO:0000313" key="3">
    <source>
        <dbReference type="Proteomes" id="UP000276437"/>
    </source>
</evidence>
<evidence type="ECO:0008006" key="4">
    <source>
        <dbReference type="Google" id="ProtNLM"/>
    </source>
</evidence>
<dbReference type="Gene3D" id="2.40.160.10">
    <property type="entry name" value="Porin"/>
    <property type="match status" value="1"/>
</dbReference>
<protein>
    <recommendedName>
        <fullName evidence="4">Outer membrane protein beta-barrel domain-containing protein</fullName>
    </recommendedName>
</protein>
<accession>A0A348AMG7</accession>
<dbReference type="KEGG" id="mana:MAMMFC1_02950"/>
<dbReference type="Proteomes" id="UP000276437">
    <property type="component" value="Chromosome"/>
</dbReference>
<evidence type="ECO:0000313" key="2">
    <source>
        <dbReference type="EMBL" id="BBB92265.1"/>
    </source>
</evidence>
<dbReference type="InterPro" id="IPR023614">
    <property type="entry name" value="Porin_dom_sf"/>
</dbReference>
<keyword evidence="3" id="KW-1185">Reference proteome</keyword>
<dbReference type="InterPro" id="IPR011250">
    <property type="entry name" value="OMP/PagP_B-barrel"/>
</dbReference>
<dbReference type="OrthoDB" id="1681291at2"/>
<dbReference type="SUPFAM" id="SSF56925">
    <property type="entry name" value="OMPA-like"/>
    <property type="match status" value="1"/>
</dbReference>
<name>A0A348AMG7_9FIRM</name>
<evidence type="ECO:0000256" key="1">
    <source>
        <dbReference type="SAM" id="SignalP"/>
    </source>
</evidence>
<dbReference type="AlphaFoldDB" id="A0A348AMG7"/>
<organism evidence="2 3">
    <name type="scientific">Methylomusa anaerophila</name>
    <dbReference type="NCBI Taxonomy" id="1930071"/>
    <lineage>
        <taxon>Bacteria</taxon>
        <taxon>Bacillati</taxon>
        <taxon>Bacillota</taxon>
        <taxon>Negativicutes</taxon>
        <taxon>Selenomonadales</taxon>
        <taxon>Sporomusaceae</taxon>
        <taxon>Methylomusa</taxon>
    </lineage>
</organism>